<evidence type="ECO:0000313" key="2">
    <source>
        <dbReference type="EMBL" id="TDZ33435.1"/>
    </source>
</evidence>
<proteinExistence type="predicted"/>
<feature type="compositionally biased region" description="Basic and acidic residues" evidence="1">
    <location>
        <begin position="1"/>
        <end position="11"/>
    </location>
</feature>
<name>A0A4R8QDN2_9PEZI</name>
<accession>A0A4R8QDN2</accession>
<gene>
    <name evidence="2" type="ORF">C8035_v011841</name>
</gene>
<dbReference type="AlphaFoldDB" id="A0A4R8QDN2"/>
<evidence type="ECO:0000256" key="1">
    <source>
        <dbReference type="SAM" id="MobiDB-lite"/>
    </source>
</evidence>
<organism evidence="2 3">
    <name type="scientific">Colletotrichum spinosum</name>
    <dbReference type="NCBI Taxonomy" id="1347390"/>
    <lineage>
        <taxon>Eukaryota</taxon>
        <taxon>Fungi</taxon>
        <taxon>Dikarya</taxon>
        <taxon>Ascomycota</taxon>
        <taxon>Pezizomycotina</taxon>
        <taxon>Sordariomycetes</taxon>
        <taxon>Hypocreomycetidae</taxon>
        <taxon>Glomerellales</taxon>
        <taxon>Glomerellaceae</taxon>
        <taxon>Colletotrichum</taxon>
        <taxon>Colletotrichum orbiculare species complex</taxon>
    </lineage>
</organism>
<dbReference type="Proteomes" id="UP000295083">
    <property type="component" value="Unassembled WGS sequence"/>
</dbReference>
<feature type="region of interest" description="Disordered" evidence="1">
    <location>
        <begin position="1"/>
        <end position="28"/>
    </location>
</feature>
<comment type="caution">
    <text evidence="2">The sequence shown here is derived from an EMBL/GenBank/DDBJ whole genome shotgun (WGS) entry which is preliminary data.</text>
</comment>
<feature type="compositionally biased region" description="Polar residues" evidence="1">
    <location>
        <begin position="16"/>
        <end position="26"/>
    </location>
</feature>
<sequence>MIPIARQDDQQGLHVSGQNVQPQQPAYTGHYHQRRREYSLDEHIFVCGKFNDCLRYITVLQNYMGANIPIPYEVLLSAMQAFSEITLVEVTFVRETNANCDAEHNESVREIRHHFQRHWPAVEQWFRWLFANDVDGNFSQPESPEAQMLWDAWGTPAWVVVMQSDYSLATSQRPYTAGSAPSFHLVIEEMVSERPDLMPENRDIMTWYMRVWFDARLRIM</sequence>
<protein>
    <submittedName>
        <fullName evidence="2">Uncharacterized protein</fullName>
    </submittedName>
</protein>
<reference evidence="2 3" key="1">
    <citation type="submission" date="2018-11" db="EMBL/GenBank/DDBJ databases">
        <title>Genome sequence and assembly of Colletotrichum spinosum.</title>
        <authorList>
            <person name="Gan P."/>
            <person name="Shirasu K."/>
        </authorList>
    </citation>
    <scope>NUCLEOTIDE SEQUENCE [LARGE SCALE GENOMIC DNA]</scope>
    <source>
        <strain evidence="2 3">CBS 515.97</strain>
    </source>
</reference>
<dbReference type="EMBL" id="QAPG01000065">
    <property type="protein sequence ID" value="TDZ33435.1"/>
    <property type="molecule type" value="Genomic_DNA"/>
</dbReference>
<evidence type="ECO:0000313" key="3">
    <source>
        <dbReference type="Proteomes" id="UP000295083"/>
    </source>
</evidence>
<keyword evidence="3" id="KW-1185">Reference proteome</keyword>